<evidence type="ECO:0000313" key="2">
    <source>
        <dbReference type="Proteomes" id="UP000199727"/>
    </source>
</evidence>
<dbReference type="Proteomes" id="UP000199727">
    <property type="component" value="Unassembled WGS sequence"/>
</dbReference>
<name>A0A854QFV2_CRYNE</name>
<sequence>MRQDSAPRLVEQEA</sequence>
<protein>
    <submittedName>
        <fullName evidence="1">Uncharacterized protein</fullName>
    </submittedName>
</protein>
<reference evidence="1 2" key="1">
    <citation type="submission" date="2017-06" db="EMBL/GenBank/DDBJ databases">
        <title>Global population genomics of the pathogenic fungus Cryptococcus neoformans var. grubii.</title>
        <authorList>
            <person name="Cuomo C."/>
            <person name="Litvintseva A."/>
            <person name="Chen Y."/>
            <person name="Young S."/>
            <person name="Zeng Q."/>
            <person name="Chapman S."/>
            <person name="Gujja S."/>
            <person name="Saif S."/>
            <person name="Birren B."/>
        </authorList>
    </citation>
    <scope>NUCLEOTIDE SEQUENCE [LARGE SCALE GENOMIC DNA]</scope>
    <source>
        <strain evidence="1 2">Tu259-1</strain>
    </source>
</reference>
<organism evidence="1 2">
    <name type="scientific">Cryptococcus neoformans Tu259-1</name>
    <dbReference type="NCBI Taxonomy" id="1230072"/>
    <lineage>
        <taxon>Eukaryota</taxon>
        <taxon>Fungi</taxon>
        <taxon>Dikarya</taxon>
        <taxon>Basidiomycota</taxon>
        <taxon>Agaricomycotina</taxon>
        <taxon>Tremellomycetes</taxon>
        <taxon>Tremellales</taxon>
        <taxon>Cryptococcaceae</taxon>
        <taxon>Cryptococcus</taxon>
        <taxon>Cryptococcus neoformans species complex</taxon>
    </lineage>
</organism>
<gene>
    <name evidence="1" type="ORF">C361_02328</name>
</gene>
<accession>A0A854QFV2</accession>
<dbReference type="EMBL" id="AMKT01000034">
    <property type="protein sequence ID" value="OXG23790.1"/>
    <property type="molecule type" value="Genomic_DNA"/>
</dbReference>
<evidence type="ECO:0000313" key="1">
    <source>
        <dbReference type="EMBL" id="OXG23790.1"/>
    </source>
</evidence>
<proteinExistence type="predicted"/>
<comment type="caution">
    <text evidence="1">The sequence shown here is derived from an EMBL/GenBank/DDBJ whole genome shotgun (WGS) entry which is preliminary data.</text>
</comment>